<dbReference type="PANTHER" id="PTHR37784:SF2">
    <property type="entry name" value="HIGH-OSMOLARITY-INDUCED TRANSCRIPTION PROTEIN 1"/>
    <property type="match status" value="1"/>
</dbReference>
<reference evidence="3" key="1">
    <citation type="journal article" date="2020" name="Fungal Divers.">
        <title>Resolving the Mortierellaceae phylogeny through synthesis of multi-gene phylogenetics and phylogenomics.</title>
        <authorList>
            <person name="Vandepol N."/>
            <person name="Liber J."/>
            <person name="Desiro A."/>
            <person name="Na H."/>
            <person name="Kennedy M."/>
            <person name="Barry K."/>
            <person name="Grigoriev I.V."/>
            <person name="Miller A.N."/>
            <person name="O'Donnell K."/>
            <person name="Stajich J.E."/>
            <person name="Bonito G."/>
        </authorList>
    </citation>
    <scope>NUCLEOTIDE SEQUENCE</scope>
    <source>
        <strain evidence="3">KOD948</strain>
    </source>
</reference>
<comment type="caution">
    <text evidence="3">The sequence shown here is derived from an EMBL/GenBank/DDBJ whole genome shotgun (WGS) entry which is preliminary data.</text>
</comment>
<dbReference type="GO" id="GO:0000981">
    <property type="term" value="F:DNA-binding transcription factor activity, RNA polymerase II-specific"/>
    <property type="evidence" value="ECO:0007669"/>
    <property type="project" value="TreeGrafter"/>
</dbReference>
<dbReference type="Pfam" id="PF12550">
    <property type="entry name" value="GCR1_C"/>
    <property type="match status" value="1"/>
</dbReference>
<evidence type="ECO:0000313" key="3">
    <source>
        <dbReference type="EMBL" id="KAG0248061.1"/>
    </source>
</evidence>
<feature type="region of interest" description="Disordered" evidence="1">
    <location>
        <begin position="131"/>
        <end position="187"/>
    </location>
</feature>
<name>A0A9P6PLI5_9FUNG</name>
<dbReference type="InterPro" id="IPR052146">
    <property type="entry name" value="HOT1"/>
</dbReference>
<feature type="domain" description="Transcription activator GCR1-like" evidence="2">
    <location>
        <begin position="347"/>
        <end position="419"/>
    </location>
</feature>
<organism evidence="3 4">
    <name type="scientific">Mortierella polycephala</name>
    <dbReference type="NCBI Taxonomy" id="41804"/>
    <lineage>
        <taxon>Eukaryota</taxon>
        <taxon>Fungi</taxon>
        <taxon>Fungi incertae sedis</taxon>
        <taxon>Mucoromycota</taxon>
        <taxon>Mortierellomycotina</taxon>
        <taxon>Mortierellomycetes</taxon>
        <taxon>Mortierellales</taxon>
        <taxon>Mortierellaceae</taxon>
        <taxon>Mortierella</taxon>
    </lineage>
</organism>
<dbReference type="GO" id="GO:0060963">
    <property type="term" value="P:positive regulation of ribosomal protein gene transcription by RNA polymerase II"/>
    <property type="evidence" value="ECO:0007669"/>
    <property type="project" value="TreeGrafter"/>
</dbReference>
<sequence>MADDYMDDHIQEEKINHAMEKDALRVWRAWCIEVHESTTVSPTKMIRFIDEVVLEHERLRTSNIQKQIRISRETGNVEYIPKLVPVSGADFLIRPLMHLWDRQRREEKERQAQEREYSSWLNVNSKARDREPLWDRQRPQVKERKEWRDRKERRADGKEQLSSKMKGKDQWLKVTNGRKSNPLKRRSIGSEWIKTEDDEIVQAGKHNRVYETSKSISSPLAEDTTSSMLKSLEDLERGNVSTTVIEAGGWISGSSSSSTPPPISSSSQSPLEIFFLGITPPTTTPKFDQNPVKANKTRSSSATSPPSVPFPLVRKYRNIFDERGIVKRTSRLDQVDKDTAIPKYELPKVKTVHEMYTLWSIGLNGMPAVSELNEQYGSQWRNPNDRNFYLVASGIITEIGRLAKEKGIPVEEAVDLLDAVQKGNGGTIHRLRAYIMRENKVRKKALKAL</sequence>
<dbReference type="EMBL" id="JAAAJA010001119">
    <property type="protein sequence ID" value="KAG0248061.1"/>
    <property type="molecule type" value="Genomic_DNA"/>
</dbReference>
<protein>
    <recommendedName>
        <fullName evidence="2">Transcription activator GCR1-like domain-containing protein</fullName>
    </recommendedName>
</protein>
<dbReference type="InterPro" id="IPR022210">
    <property type="entry name" value="TF_GCR1-like"/>
</dbReference>
<proteinExistence type="predicted"/>
<dbReference type="Proteomes" id="UP000726737">
    <property type="component" value="Unassembled WGS sequence"/>
</dbReference>
<accession>A0A9P6PLI5</accession>
<evidence type="ECO:0000256" key="1">
    <source>
        <dbReference type="SAM" id="MobiDB-lite"/>
    </source>
</evidence>
<feature type="compositionally biased region" description="Basic and acidic residues" evidence="1">
    <location>
        <begin position="131"/>
        <end position="171"/>
    </location>
</feature>
<evidence type="ECO:0000259" key="2">
    <source>
        <dbReference type="Pfam" id="PF12550"/>
    </source>
</evidence>
<evidence type="ECO:0000313" key="4">
    <source>
        <dbReference type="Proteomes" id="UP000726737"/>
    </source>
</evidence>
<dbReference type="OrthoDB" id="428577at2759"/>
<keyword evidence="4" id="KW-1185">Reference proteome</keyword>
<dbReference type="AlphaFoldDB" id="A0A9P6PLI5"/>
<dbReference type="PANTHER" id="PTHR37784">
    <property type="entry name" value="PROTEIN MSN1"/>
    <property type="match status" value="1"/>
</dbReference>
<dbReference type="GO" id="GO:0000978">
    <property type="term" value="F:RNA polymerase II cis-regulatory region sequence-specific DNA binding"/>
    <property type="evidence" value="ECO:0007669"/>
    <property type="project" value="TreeGrafter"/>
</dbReference>
<feature type="region of interest" description="Disordered" evidence="1">
    <location>
        <begin position="282"/>
        <end position="307"/>
    </location>
</feature>
<gene>
    <name evidence="3" type="ORF">BG011_000565</name>
</gene>